<keyword evidence="1" id="KW-0711">Selenium</keyword>
<name>A0A7Z8Y454_9CAUL</name>
<accession>A0A7Z8Y454</accession>
<dbReference type="NCBIfam" id="NF008752">
    <property type="entry name" value="PRK11784.1-4"/>
    <property type="match status" value="1"/>
</dbReference>
<dbReference type="InterPro" id="IPR001307">
    <property type="entry name" value="Thiosulphate_STrfase_CS"/>
</dbReference>
<organism evidence="3 4">
    <name type="scientific">Brevundimonas mediterranea</name>
    <dbReference type="NCBI Taxonomy" id="74329"/>
    <lineage>
        <taxon>Bacteria</taxon>
        <taxon>Pseudomonadati</taxon>
        <taxon>Pseudomonadota</taxon>
        <taxon>Alphaproteobacteria</taxon>
        <taxon>Caulobacterales</taxon>
        <taxon>Caulobacteraceae</taxon>
        <taxon>Brevundimonas</taxon>
    </lineage>
</organism>
<proteinExistence type="predicted"/>
<comment type="caution">
    <text evidence="3">The sequence shown here is derived from an EMBL/GenBank/DDBJ whole genome shotgun (WGS) entry which is preliminary data.</text>
</comment>
<evidence type="ECO:0000313" key="3">
    <source>
        <dbReference type="EMBL" id="VDC50562.1"/>
    </source>
</evidence>
<reference evidence="3 4" key="1">
    <citation type="submission" date="2018-11" db="EMBL/GenBank/DDBJ databases">
        <authorList>
            <person name="Peiro R."/>
            <person name="Begona"/>
            <person name="Cbmso G."/>
            <person name="Lopez M."/>
            <person name="Gonzalez S."/>
            <person name="Sacristan E."/>
            <person name="Castillo E."/>
        </authorList>
    </citation>
    <scope>NUCLEOTIDE SEQUENCE [LARGE SCALE GENOMIC DNA]</scope>
    <source>
        <strain evidence="3">Brev_genome</strain>
    </source>
</reference>
<dbReference type="NCBIfam" id="NF008750">
    <property type="entry name" value="PRK11784.1-2"/>
    <property type="match status" value="1"/>
</dbReference>
<dbReference type="NCBIfam" id="TIGR03167">
    <property type="entry name" value="tRNA_sel_U_synt"/>
    <property type="match status" value="1"/>
</dbReference>
<dbReference type="PROSITE" id="PS00380">
    <property type="entry name" value="RHODANESE_1"/>
    <property type="match status" value="1"/>
</dbReference>
<dbReference type="PROSITE" id="PS50206">
    <property type="entry name" value="RHODANESE_3"/>
    <property type="match status" value="1"/>
</dbReference>
<dbReference type="Gene3D" id="3.40.250.10">
    <property type="entry name" value="Rhodanese-like domain"/>
    <property type="match status" value="1"/>
</dbReference>
<dbReference type="InterPro" id="IPR036873">
    <property type="entry name" value="Rhodanese-like_dom_sf"/>
</dbReference>
<evidence type="ECO:0000313" key="4">
    <source>
        <dbReference type="Proteomes" id="UP000289220"/>
    </source>
</evidence>
<dbReference type="AlphaFoldDB" id="A0A7Z8Y454"/>
<dbReference type="GO" id="GO:0002098">
    <property type="term" value="P:tRNA wobble uridine modification"/>
    <property type="evidence" value="ECO:0007669"/>
    <property type="project" value="InterPro"/>
</dbReference>
<dbReference type="Pfam" id="PF26341">
    <property type="entry name" value="AAA_SelU"/>
    <property type="match status" value="1"/>
</dbReference>
<evidence type="ECO:0000256" key="1">
    <source>
        <dbReference type="ARBA" id="ARBA00023266"/>
    </source>
</evidence>
<feature type="domain" description="Rhodanese" evidence="2">
    <location>
        <begin position="19"/>
        <end position="131"/>
    </location>
</feature>
<dbReference type="InterPro" id="IPR001763">
    <property type="entry name" value="Rhodanese-like_dom"/>
</dbReference>
<keyword evidence="4" id="KW-1185">Reference proteome</keyword>
<dbReference type="GO" id="GO:0043828">
    <property type="term" value="F:tRNA 2-selenouridine synthase activity"/>
    <property type="evidence" value="ECO:0007669"/>
    <property type="project" value="InterPro"/>
</dbReference>
<dbReference type="PANTHER" id="PTHR30401:SF0">
    <property type="entry name" value="TRNA 2-SELENOURIDINE SYNTHASE"/>
    <property type="match status" value="1"/>
</dbReference>
<dbReference type="GO" id="GO:0004792">
    <property type="term" value="F:thiosulfate-cyanide sulfurtransferase activity"/>
    <property type="evidence" value="ECO:0007669"/>
    <property type="project" value="InterPro"/>
</dbReference>
<dbReference type="PANTHER" id="PTHR30401">
    <property type="entry name" value="TRNA 2-SELENOURIDINE SYNTHASE"/>
    <property type="match status" value="1"/>
</dbReference>
<dbReference type="RefSeq" id="WP_154726286.1">
    <property type="nucleotide sequence ID" value="NZ_UXHF01000040.1"/>
</dbReference>
<dbReference type="EMBL" id="UXHF01000040">
    <property type="protein sequence ID" value="VDC50562.1"/>
    <property type="molecule type" value="Genomic_DNA"/>
</dbReference>
<dbReference type="Proteomes" id="UP000289220">
    <property type="component" value="Unassembled WGS sequence"/>
</dbReference>
<protein>
    <submittedName>
        <fullName evidence="3">tRNA 2-selenouridine synthase</fullName>
    </submittedName>
</protein>
<dbReference type="InterPro" id="IPR017582">
    <property type="entry name" value="SelU"/>
</dbReference>
<dbReference type="InterPro" id="IPR058840">
    <property type="entry name" value="AAA_SelU"/>
</dbReference>
<dbReference type="SUPFAM" id="SSF52821">
    <property type="entry name" value="Rhodanese/Cell cycle control phosphatase"/>
    <property type="match status" value="1"/>
</dbReference>
<dbReference type="SMART" id="SM00450">
    <property type="entry name" value="RHOD"/>
    <property type="match status" value="1"/>
</dbReference>
<evidence type="ECO:0000259" key="2">
    <source>
        <dbReference type="PROSITE" id="PS50206"/>
    </source>
</evidence>
<sequence length="354" mass="38170">MIHRTDDLAADVRQTYDAIVDVRSPSEFAEDHLPGAINLPVLDDAQRAEVGTLFVQRSKFLARRLGASYVARNIADHLDGPLSDRGGGFQPLVYCWRGGQRSTAMATVMDQVGWPVTQLDGGYQTWRRRVVDALYGGGEGAGVSLQPVLLDGLTGSGKTDVLGRLAMLGVQTLDLEALADHRGSLFGATPTPQPSQKAFESRLYAAIETLDVSRPVVVEAESSRIGQITLPPVVWAAMKRAPRVQLNAPLHARVAYVVDQYGAIGADAEALEAALRRLPRHHSRALIETWRNLARDGKLAALVEGLMTEHYDPAYRRSRGEAGQCLGQVEVTDMTSSALAAAAETVATLVAGRD</sequence>
<dbReference type="Pfam" id="PF00581">
    <property type="entry name" value="Rhodanese"/>
    <property type="match status" value="1"/>
</dbReference>
<gene>
    <name evidence="3" type="primary">selU</name>
    <name evidence="3" type="ORF">BREV_BREV_02050</name>
</gene>